<name>A0AA51UMB3_9EURY</name>
<protein>
    <submittedName>
        <fullName evidence="3">S-layer protein domain-containing protein</fullName>
    </submittedName>
</protein>
<feature type="transmembrane region" description="Helical" evidence="1">
    <location>
        <begin position="2322"/>
        <end position="2341"/>
    </location>
</feature>
<dbReference type="InterPro" id="IPR028994">
    <property type="entry name" value="Integrin_alpha_N"/>
</dbReference>
<dbReference type="GeneID" id="84232231"/>
<dbReference type="SMART" id="SM00089">
    <property type="entry name" value="PKD"/>
    <property type="match status" value="4"/>
</dbReference>
<dbReference type="Gene3D" id="2.60.40.4190">
    <property type="match status" value="2"/>
</dbReference>
<evidence type="ECO:0000313" key="3">
    <source>
        <dbReference type="EMBL" id="WMW26243.1"/>
    </source>
</evidence>
<dbReference type="RefSeq" id="WP_309312039.1">
    <property type="nucleotide sequence ID" value="NZ_CP133592.1"/>
</dbReference>
<dbReference type="EMBL" id="CP133592">
    <property type="protein sequence ID" value="WMW26243.1"/>
    <property type="molecule type" value="Genomic_DNA"/>
</dbReference>
<accession>A0AA51UMB3</accession>
<gene>
    <name evidence="3" type="ORF">RE474_05900</name>
</gene>
<dbReference type="InterPro" id="IPR035986">
    <property type="entry name" value="PKD_dom_sf"/>
</dbReference>
<dbReference type="InterPro" id="IPR026453">
    <property type="entry name" value="PGF_pre_PGF"/>
</dbReference>
<evidence type="ECO:0000313" key="4">
    <source>
        <dbReference type="Proteomes" id="UP001182908"/>
    </source>
</evidence>
<dbReference type="Gene3D" id="2.60.98.40">
    <property type="match status" value="2"/>
</dbReference>
<dbReference type="Gene3D" id="2.60.40.4070">
    <property type="match status" value="1"/>
</dbReference>
<dbReference type="CDD" id="cd00146">
    <property type="entry name" value="PKD"/>
    <property type="match status" value="1"/>
</dbReference>
<dbReference type="Pfam" id="PF18911">
    <property type="entry name" value="PKD_4"/>
    <property type="match status" value="1"/>
</dbReference>
<dbReference type="InterPro" id="IPR006457">
    <property type="entry name" value="S_layer-rel_Mac"/>
</dbReference>
<keyword evidence="1" id="KW-0812">Transmembrane</keyword>
<dbReference type="SUPFAM" id="SSF69318">
    <property type="entry name" value="Integrin alpha N-terminal domain"/>
    <property type="match status" value="2"/>
</dbReference>
<keyword evidence="1" id="KW-1133">Transmembrane helix</keyword>
<dbReference type="InterPro" id="IPR000601">
    <property type="entry name" value="PKD_dom"/>
</dbReference>
<organism evidence="3 4">
    <name type="scientific">Methanolobus sediminis</name>
    <dbReference type="NCBI Taxonomy" id="3072978"/>
    <lineage>
        <taxon>Archaea</taxon>
        <taxon>Methanobacteriati</taxon>
        <taxon>Methanobacteriota</taxon>
        <taxon>Stenosarchaea group</taxon>
        <taxon>Methanomicrobia</taxon>
        <taxon>Methanosarcinales</taxon>
        <taxon>Methanosarcinaceae</taxon>
        <taxon>Methanolobus</taxon>
    </lineage>
</organism>
<feature type="domain" description="PKD" evidence="2">
    <location>
        <begin position="668"/>
        <end position="746"/>
    </location>
</feature>
<dbReference type="InterPro" id="IPR013783">
    <property type="entry name" value="Ig-like_fold"/>
</dbReference>
<dbReference type="PROSITE" id="PS50093">
    <property type="entry name" value="PKD"/>
    <property type="match status" value="1"/>
</dbReference>
<dbReference type="Pfam" id="PF07752">
    <property type="entry name" value="S-layer"/>
    <property type="match status" value="2"/>
</dbReference>
<dbReference type="Gene3D" id="2.60.40.10">
    <property type="entry name" value="Immunoglobulins"/>
    <property type="match status" value="4"/>
</dbReference>
<dbReference type="InterPro" id="IPR022409">
    <property type="entry name" value="PKD/Chitinase_dom"/>
</dbReference>
<keyword evidence="4" id="KW-1185">Reference proteome</keyword>
<sequence length="2345" mass="256037">MKNIRILFIELMLILALFSIGIVNADDSNIEGYDQVSLSDIDVSDMTFEERMVTLSNLKMSLAEKERDYQERSILAEDGSFMPETASVQSDIELSSISDEQSSYTFTLNGNAEILWSYENTEMYEEVVVDISDDVNDDGIFDVVIFDNDMLTMRSGKDGSIIWQKYYGYISSVMTLYDDLNSDGVAELIICYEDHNSENQVTVFVEILSGESGDVWKDNSFDITRDSSYLYVYPYFNYDFSDLNGDGTDDVILYLYCDYETEINGEYEYEYETTLIALDSSTCFKIWENTFEGDVEVTTTDFTGDGVNDLIFYSYDYEYDDDTWTYTDYYTLHLVNGYDGTPFFSYSTIDSWFTYEIVDDCDGDGLPDIILAINGNPTQLRMLKGTNGAEIWSNTYSSNLCDILAIGQDIVIGTESEVILLSSVDGSVIWTSACDYEYYWFSTGYVNDDTVEDIYMFTDEYSYDYSLYEFSINTLDGSNGNPIWEYDGFYDDSGDVFLGADINGDNKDDVFITSLDSVDTTDYIVNLKVLSGADGSQCWYESYPLSIDISIDETDDNLYVGVYSWVDSVSDLNGDSVIDPTIEIEYYFNWYDESTYEWIYYEGGIFSAVDGNNGNELWNAQYSSDDWVYAQLVGWLDCNSDNIDDIFLATTKGVYAIVATSSTGGQAPVASFYADATSGVTPIEVQFTDSSSGNPTSWSWDFGDGATSTEQNPAHTYDVAGNYSVILDVSNNYGSDSITKTNYIKVIEPNEEPVASITSVSPNPATEGVSVSFSGSGTDNDGTVTGYYWTSSIDGYLSSSSSFSTSALSAGTHTIYFKVQDDDGEWSDIVSASLTINSESSSSDSSSGAGNAYLDIRSPVYTGPCTFTAANFAGFWYDIDDDIASEVMEISEINDRTIPAEALRYSATIQQTEYSADFAAEAIGSYQYTYPVIGLFAEKYVPTDDSDAGELVKLLLDTDNKYTLRTGSALELADGYELTAKQIDVEGTKVWMELSKDGEFVEDEVIDVSGGEVTWTYDVDIGNTDDVIVFRVLVTDIFQGQVDSLVVVEGLYLIDFENVLYIDVGDEFGELEVNSISTSVEMLNSAPIILSVDSIVDLAENLKFRVADDNALRFYLMEECTESGLYTIRGELATAENIWTPANFAGFWYDINDDIGSEQLAVTEISGRVIPEGTLRYNATIVQNEYAANFAAEGAGYQYTYPLIGFLGEDYVSVSDSAPDELVKLLVDNDNKYTLRTGSALELAGGYELTAKQIDVEGDKVWMELSKDGEFIEDAVIDVLSGEATWTYDTDVGNTDDVIVFRLLVTDVFQGQVDSLVVVEGLYLIDYENVIYIDAGDEFGELEVDSISSSTIEMYNIGTIILSIGDTVDIAEGLSFKVADDDLSLRYYPFVEKYYYESSSASENNEEPVASITSVSPNPATEGVSVSFSGSGTDNDGTVTGYYWTSSIDGYLSSSSSFSTSALSAGTHTIYFKVQDDDGEWSDIVSASLTIYEISNEAPTANITSILPNPTIEGTLVSFVGNGVDNDGTIIGYNWRSTIDGQLSTSAEFSTSALSVGTHTIYFKVQDDDGAWSPEVSGTIIVDDGAPFVNISVGFDSNISVNNPVDIILNSSDMYPGVTEFIIMNGSGNTVFTKNMTEYISTDDYLLTWNATNQTGESVPSGTYYLNLTSFDLYGHFSSKEVPVVVDNTIPSIEINSISGSNTVDKMVYANLELSVNVSVSGTPGNPSSVDVILSSNFSNFEITSSAFNEDGNWIGYFNLSSIPDDGEYYVTVVAEDGAKNTNSTISDIVVNIDRVSPCLYSSISMIDDSHAYVNVSSSESLESIPAVTVNRNSVNMEANGDYWSGIFELDTSNVYNINVIGQDMAGNQAIAETDSHITLVEVSEGKGSFESGSGLKINFTANGTFNDTIIVSESTSPFLELSSGYIGLCILDVHLGSDMSDNLFNATISIPVNISIIPEGMTADDVSICYFNESTGIWEIYDTIVDTIDDTDYWVATVDHFSIYAALGIDSVAPVLGSVTPSEGTPFVEGTTSVDIHFTYGDDCTGINFNSIIFSVDGVDLTDSATVTTSGVSYTASGLSAGSHSTSVYVTDNAGNPSLFSTSFTIASGSTTYTTNPSSGGGGGGGGTTGEAYENILVKDVISIFINKDSHVNYVFTEEGNSITSVQFDSLKNSGTISTIVEVLKDRSSFADVDAPGTIYQQMNIWVGKSGFVTPENVENLLITFKVEKSWLEENNIEASTVYLYRYSDGSWNALPTSITGEDDEFVYLESETPGFSPFAIGSEAEATEIVEEDSLMSVEDTTVENNANKEAPESSSSSTGILAILGGISVLLVGAFIVYKKRS</sequence>
<reference evidence="3 4" key="1">
    <citation type="submission" date="2023-08" db="EMBL/GenBank/DDBJ databases">
        <title>Methanolobus mangrovi sp. nov. and Methanolobus sediminis sp. nov, two novel methylotrophic methanogens isolated from mangrove sediments in China.</title>
        <authorList>
            <person name="Zhou J."/>
        </authorList>
    </citation>
    <scope>NUCLEOTIDE SEQUENCE [LARGE SCALE GENOMIC DNA]</scope>
    <source>
        <strain evidence="3 4">FTZ6</strain>
    </source>
</reference>
<dbReference type="NCBIfam" id="TIGR04213">
    <property type="entry name" value="PGF_pre_PGF"/>
    <property type="match status" value="1"/>
</dbReference>
<proteinExistence type="predicted"/>
<dbReference type="SUPFAM" id="SSF49299">
    <property type="entry name" value="PKD domain"/>
    <property type="match status" value="4"/>
</dbReference>
<dbReference type="Proteomes" id="UP001182908">
    <property type="component" value="Chromosome"/>
</dbReference>
<evidence type="ECO:0000259" key="2">
    <source>
        <dbReference type="PROSITE" id="PS50093"/>
    </source>
</evidence>
<keyword evidence="1" id="KW-0472">Membrane</keyword>
<dbReference type="NCBIfam" id="TIGR01567">
    <property type="entry name" value="S_layer_rel_Mac"/>
    <property type="match status" value="2"/>
</dbReference>
<dbReference type="KEGG" id="mseb:RE474_05900"/>
<dbReference type="FunFam" id="2.60.40.10:FF:000270">
    <property type="entry name" value="Cell surface protein"/>
    <property type="match status" value="1"/>
</dbReference>
<evidence type="ECO:0000256" key="1">
    <source>
        <dbReference type="SAM" id="Phobius"/>
    </source>
</evidence>